<protein>
    <submittedName>
        <fullName evidence="2">Uncharacterized protein</fullName>
    </submittedName>
</protein>
<organism evidence="2 4">
    <name type="scientific">Adineta steineri</name>
    <dbReference type="NCBI Taxonomy" id="433720"/>
    <lineage>
        <taxon>Eukaryota</taxon>
        <taxon>Metazoa</taxon>
        <taxon>Spiralia</taxon>
        <taxon>Gnathifera</taxon>
        <taxon>Rotifera</taxon>
        <taxon>Eurotatoria</taxon>
        <taxon>Bdelloidea</taxon>
        <taxon>Adinetida</taxon>
        <taxon>Adinetidae</taxon>
        <taxon>Adineta</taxon>
    </lineage>
</organism>
<evidence type="ECO:0000313" key="2">
    <source>
        <dbReference type="EMBL" id="CAF1162080.1"/>
    </source>
</evidence>
<evidence type="ECO:0000313" key="4">
    <source>
        <dbReference type="Proteomes" id="UP000663891"/>
    </source>
</evidence>
<dbReference type="AlphaFoldDB" id="A0A814TMC7"/>
<evidence type="ECO:0000313" key="3">
    <source>
        <dbReference type="EMBL" id="CAF3784394.1"/>
    </source>
</evidence>
<gene>
    <name evidence="3" type="ORF">OKA104_LOCUS17544</name>
    <name evidence="2" type="ORF">VCS650_LOCUS23416</name>
</gene>
<feature type="compositionally biased region" description="Basic and acidic residues" evidence="1">
    <location>
        <begin position="316"/>
        <end position="331"/>
    </location>
</feature>
<dbReference type="EMBL" id="CAJOAY010001050">
    <property type="protein sequence ID" value="CAF3784394.1"/>
    <property type="molecule type" value="Genomic_DNA"/>
</dbReference>
<dbReference type="OrthoDB" id="10017114at2759"/>
<accession>A0A814TMC7</accession>
<dbReference type="EMBL" id="CAJNON010000275">
    <property type="protein sequence ID" value="CAF1162080.1"/>
    <property type="molecule type" value="Genomic_DNA"/>
</dbReference>
<comment type="caution">
    <text evidence="2">The sequence shown here is derived from an EMBL/GenBank/DDBJ whole genome shotgun (WGS) entry which is preliminary data.</text>
</comment>
<name>A0A814TMC7_9BILA</name>
<feature type="region of interest" description="Disordered" evidence="1">
    <location>
        <begin position="316"/>
        <end position="346"/>
    </location>
</feature>
<dbReference type="PROSITE" id="PS51257">
    <property type="entry name" value="PROKAR_LIPOPROTEIN"/>
    <property type="match status" value="1"/>
</dbReference>
<sequence>MRSVNFQTNFCISSSCNLASEVICRHCSQQYCQLCFMCHRKNILDDMHSISEQMSTNRNQGVAEVILFIDKQAKDAHDQAKKLVDDAIDRIVKASKNIYTYIENRRQAKLGRLDECLEKFDKDAELLNTKLKDQIFLSADTMLNLRCKYAYNMFDKITPVMDKQATDVQVENEKFFDDYRYYDELINLRQKWTFLQAALTTVYFPAKKDISLDKILTFLEYRHDRVLENYRDFLSTSEESKGNKKYFPSGFHIFPLLELSLKPAEDLLHELSFLSKKKLSAECDNFSYINGSLVEIHIDEHDNHHDEFLIKPEIKQENEITPKTDSGHCGDDDTSSNSSNSWQIEDVNDDDYDTRFMKLSQSMKILEKQFENDFRPFVSNEKLN</sequence>
<reference evidence="2" key="1">
    <citation type="submission" date="2021-02" db="EMBL/GenBank/DDBJ databases">
        <authorList>
            <person name="Nowell W R."/>
        </authorList>
    </citation>
    <scope>NUCLEOTIDE SEQUENCE</scope>
</reference>
<proteinExistence type="predicted"/>
<evidence type="ECO:0000256" key="1">
    <source>
        <dbReference type="SAM" id="MobiDB-lite"/>
    </source>
</evidence>
<dbReference type="Proteomes" id="UP000663881">
    <property type="component" value="Unassembled WGS sequence"/>
</dbReference>
<dbReference type="Proteomes" id="UP000663891">
    <property type="component" value="Unassembled WGS sequence"/>
</dbReference>